<organism evidence="3">
    <name type="scientific">Neodiprion lecontei</name>
    <name type="common">Redheaded pine sawfly</name>
    <dbReference type="NCBI Taxonomy" id="441921"/>
    <lineage>
        <taxon>Eukaryota</taxon>
        <taxon>Metazoa</taxon>
        <taxon>Ecdysozoa</taxon>
        <taxon>Arthropoda</taxon>
        <taxon>Hexapoda</taxon>
        <taxon>Insecta</taxon>
        <taxon>Pterygota</taxon>
        <taxon>Neoptera</taxon>
        <taxon>Endopterygota</taxon>
        <taxon>Hymenoptera</taxon>
        <taxon>Tenthredinoidea</taxon>
        <taxon>Diprionidae</taxon>
        <taxon>Diprioninae</taxon>
        <taxon>Neodiprion</taxon>
    </lineage>
</organism>
<dbReference type="InterPro" id="IPR016186">
    <property type="entry name" value="C-type_lectin-like/link_sf"/>
</dbReference>
<dbReference type="Gene3D" id="3.10.100.10">
    <property type="entry name" value="Mannose-Binding Protein A, subunit A"/>
    <property type="match status" value="1"/>
</dbReference>
<dbReference type="PANTHER" id="PTHR22803">
    <property type="entry name" value="MANNOSE, PHOSPHOLIPASE, LECTIN RECEPTOR RELATED"/>
    <property type="match status" value="1"/>
</dbReference>
<dbReference type="RefSeq" id="XP_015509768.2">
    <property type="nucleotide sequence ID" value="XM_015654282.2"/>
</dbReference>
<dbReference type="FunCoup" id="A0A6J0B821">
    <property type="interactions" value="93"/>
</dbReference>
<dbReference type="SMART" id="SM00034">
    <property type="entry name" value="CLECT"/>
    <property type="match status" value="1"/>
</dbReference>
<dbReference type="GeneID" id="107216945"/>
<dbReference type="InterPro" id="IPR001304">
    <property type="entry name" value="C-type_lectin-like"/>
</dbReference>
<feature type="domain" description="C-type lectin" evidence="1">
    <location>
        <begin position="82"/>
        <end position="181"/>
    </location>
</feature>
<protein>
    <submittedName>
        <fullName evidence="3">C-type lectin domain family 3 member A</fullName>
    </submittedName>
</protein>
<dbReference type="SUPFAM" id="SSF56436">
    <property type="entry name" value="C-type lectin-like"/>
    <property type="match status" value="1"/>
</dbReference>
<dbReference type="InterPro" id="IPR016187">
    <property type="entry name" value="CTDL_fold"/>
</dbReference>
<dbReference type="CDD" id="cd00037">
    <property type="entry name" value="CLECT"/>
    <property type="match status" value="1"/>
</dbReference>
<evidence type="ECO:0000313" key="3">
    <source>
        <dbReference type="RefSeq" id="XP_015509768.2"/>
    </source>
</evidence>
<gene>
    <name evidence="3" type="primary">LOC107216945</name>
</gene>
<dbReference type="PROSITE" id="PS50041">
    <property type="entry name" value="C_TYPE_LECTIN_2"/>
    <property type="match status" value="1"/>
</dbReference>
<dbReference type="Proteomes" id="UP000829291">
    <property type="component" value="Chromosome 2"/>
</dbReference>
<name>A0A6J0B821_NEOLC</name>
<dbReference type="InParanoid" id="A0A6J0B821"/>
<reference evidence="3" key="1">
    <citation type="submission" date="2025-08" db="UniProtKB">
        <authorList>
            <consortium name="RefSeq"/>
        </authorList>
    </citation>
    <scope>IDENTIFICATION</scope>
    <source>
        <tissue evidence="3">Thorax and Abdomen</tissue>
    </source>
</reference>
<evidence type="ECO:0000259" key="1">
    <source>
        <dbReference type="PROSITE" id="PS50041"/>
    </source>
</evidence>
<evidence type="ECO:0000313" key="2">
    <source>
        <dbReference type="Proteomes" id="UP000829291"/>
    </source>
</evidence>
<dbReference type="OrthoDB" id="7357196at2759"/>
<dbReference type="KEGG" id="nlo:107216945"/>
<dbReference type="InterPro" id="IPR050111">
    <property type="entry name" value="C-type_lectin/snaclec_domain"/>
</dbReference>
<sequence>MAPMIAYTLPAMQLVCNLVIPQAPDLTRNNSDAKTQNAPVVNDSLILELDASTTSIPPVTASLPKIEAKTLPDGYKSFPEIGAAFKLHDESATFAAANKTCIEEGGSLAVIDSWTKFDIVYKLLPSGYDYYHVGITRKSGSKDWVDVRTGSPLSAIPWGQNEPDERYNCAYIAKRFRGLWSFYCSMWPFVCEIQVPQSDE</sequence>
<dbReference type="Pfam" id="PF00059">
    <property type="entry name" value="Lectin_C"/>
    <property type="match status" value="1"/>
</dbReference>
<proteinExistence type="predicted"/>
<accession>A0A6J0B821</accession>
<keyword evidence="2" id="KW-1185">Reference proteome</keyword>